<feature type="compositionally biased region" description="Basic and acidic residues" evidence="1">
    <location>
        <begin position="1"/>
        <end position="12"/>
    </location>
</feature>
<dbReference type="Gene3D" id="3.30.540.10">
    <property type="entry name" value="Fructose-1,6-Bisphosphatase, subunit A, domain 1"/>
    <property type="match status" value="1"/>
</dbReference>
<dbReference type="SUPFAM" id="SSF56655">
    <property type="entry name" value="Carbohydrate phosphatase"/>
    <property type="match status" value="1"/>
</dbReference>
<dbReference type="PANTHER" id="PTHR20854:SF4">
    <property type="entry name" value="INOSITOL-1-MONOPHOSPHATASE-RELATED"/>
    <property type="match status" value="1"/>
</dbReference>
<dbReference type="EMBL" id="JAQNDK010000004">
    <property type="protein sequence ID" value="MDC0682491.1"/>
    <property type="molecule type" value="Genomic_DNA"/>
</dbReference>
<dbReference type="PANTHER" id="PTHR20854">
    <property type="entry name" value="INOSITOL MONOPHOSPHATASE"/>
    <property type="match status" value="1"/>
</dbReference>
<protein>
    <submittedName>
        <fullName evidence="2">3'(2'),5'-bisphosphate nucleotidase CysQ</fullName>
    </submittedName>
</protein>
<evidence type="ECO:0000313" key="3">
    <source>
        <dbReference type="Proteomes" id="UP001217485"/>
    </source>
</evidence>
<dbReference type="Proteomes" id="UP001217485">
    <property type="component" value="Unassembled WGS sequence"/>
</dbReference>
<comment type="caution">
    <text evidence="2">The sequence shown here is derived from an EMBL/GenBank/DDBJ whole genome shotgun (WGS) entry which is preliminary data.</text>
</comment>
<gene>
    <name evidence="2" type="ORF">POL72_32475</name>
</gene>
<reference evidence="2 3" key="1">
    <citation type="submission" date="2023-01" db="EMBL/GenBank/DDBJ databases">
        <title>Minimal conservation of predation-associated metabolite biosynthetic gene clusters underscores biosynthetic potential of Myxococcota including descriptions for ten novel species: Archangium lansinium sp. nov., Myxococcus landrumus sp. nov., Nannocystis bai.</title>
        <authorList>
            <person name="Ahearne A."/>
            <person name="Stevens C."/>
            <person name="Dowd S."/>
        </authorList>
    </citation>
    <scope>NUCLEOTIDE SEQUENCE [LARGE SCALE GENOMIC DNA]</scope>
    <source>
        <strain evidence="2 3">WIWO2</strain>
    </source>
</reference>
<organism evidence="2 3">
    <name type="scientific">Sorangium atrum</name>
    <dbReference type="NCBI Taxonomy" id="2995308"/>
    <lineage>
        <taxon>Bacteria</taxon>
        <taxon>Pseudomonadati</taxon>
        <taxon>Myxococcota</taxon>
        <taxon>Polyangia</taxon>
        <taxon>Polyangiales</taxon>
        <taxon>Polyangiaceae</taxon>
        <taxon>Sorangium</taxon>
    </lineage>
</organism>
<feature type="region of interest" description="Disordered" evidence="1">
    <location>
        <begin position="1"/>
        <end position="25"/>
    </location>
</feature>
<dbReference type="Gene3D" id="3.40.190.80">
    <property type="match status" value="1"/>
</dbReference>
<keyword evidence="3" id="KW-1185">Reference proteome</keyword>
<dbReference type="PRINTS" id="PR00377">
    <property type="entry name" value="IMPHPHTASES"/>
</dbReference>
<dbReference type="Pfam" id="PF00459">
    <property type="entry name" value="Inositol_P"/>
    <property type="match status" value="1"/>
</dbReference>
<sequence>MSIHSDHSEQRNNDAMSRGRGAGRAEDESLLPAVVAALSAAGERLVGRFSTEPRPRSREDIFAALGANDAVSLDALREPLSRARPEARWVEDELECGPLPPGEWWVTDTVEGNINHVHGMADWCVTATLVRDNEPVLTAVHLPLTGDTYTARKGAGATLGTRRIRASAKTELGAAFVGTGQARPGEDEETYRRMGMSVTAMLRSALVLRVSVPATLQLIQVAAGRMDVFWQYSQIRSGLLAGALLVEEAGGVVTDTRGERWSLASEDFLAAAPGLHAGAAFVLSTIR</sequence>
<accession>A0ABT5CBG7</accession>
<evidence type="ECO:0000256" key="1">
    <source>
        <dbReference type="SAM" id="MobiDB-lite"/>
    </source>
</evidence>
<name>A0ABT5CBG7_9BACT</name>
<proteinExistence type="predicted"/>
<dbReference type="InterPro" id="IPR000760">
    <property type="entry name" value="Inositol_monophosphatase-like"/>
</dbReference>
<evidence type="ECO:0000313" key="2">
    <source>
        <dbReference type="EMBL" id="MDC0682491.1"/>
    </source>
</evidence>